<keyword evidence="2" id="KW-1185">Reference proteome</keyword>
<evidence type="ECO:0000313" key="1">
    <source>
        <dbReference type="EMBL" id="TEA36841.1"/>
    </source>
</evidence>
<reference evidence="1 2" key="1">
    <citation type="journal article" date="2018" name="Genomics">
        <title>Molecular footprints of inshore aquatic adaptation in Indo-Pacific humpback dolphin (Sousa chinensis).</title>
        <authorList>
            <person name="Ming Y."/>
            <person name="Jian J."/>
            <person name="Yu F."/>
            <person name="Yu X."/>
            <person name="Wang J."/>
            <person name="Liu W."/>
        </authorList>
    </citation>
    <scope>NUCLEOTIDE SEQUENCE [LARGE SCALE GENOMIC DNA]</scope>
    <source>
        <strain evidence="1">MY-2018</strain>
        <tissue evidence="1">Skin</tissue>
    </source>
</reference>
<comment type="caution">
    <text evidence="1">The sequence shown here is derived from an EMBL/GenBank/DDBJ whole genome shotgun (WGS) entry which is preliminary data.</text>
</comment>
<feature type="non-terminal residue" evidence="1">
    <location>
        <position position="1"/>
    </location>
</feature>
<dbReference type="AlphaFoldDB" id="A0A484GMV8"/>
<proteinExistence type="predicted"/>
<dbReference type="Proteomes" id="UP000295264">
    <property type="component" value="Unassembled WGS sequence"/>
</dbReference>
<evidence type="ECO:0000313" key="2">
    <source>
        <dbReference type="Proteomes" id="UP000295264"/>
    </source>
</evidence>
<organism evidence="1 2">
    <name type="scientific">Sousa chinensis</name>
    <name type="common">Indo-pacific humpbacked dolphin</name>
    <name type="synonym">Steno chinensis</name>
    <dbReference type="NCBI Taxonomy" id="103600"/>
    <lineage>
        <taxon>Eukaryota</taxon>
        <taxon>Metazoa</taxon>
        <taxon>Chordata</taxon>
        <taxon>Craniata</taxon>
        <taxon>Vertebrata</taxon>
        <taxon>Euteleostomi</taxon>
        <taxon>Mammalia</taxon>
        <taxon>Eutheria</taxon>
        <taxon>Laurasiatheria</taxon>
        <taxon>Artiodactyla</taxon>
        <taxon>Whippomorpha</taxon>
        <taxon>Cetacea</taxon>
        <taxon>Odontoceti</taxon>
        <taxon>Delphinidae</taxon>
        <taxon>Sousa</taxon>
    </lineage>
</organism>
<feature type="non-terminal residue" evidence="1">
    <location>
        <position position="59"/>
    </location>
</feature>
<name>A0A484GMV8_SOUCH</name>
<sequence>FHPSPPPSALCRLSVLQSLCPVFSLPLRRPSPQCRAPTGTWACRWRRARKARTTASRKQ</sequence>
<accession>A0A484GMV8</accession>
<gene>
    <name evidence="1" type="ORF">DBR06_SOUSAS310271</name>
</gene>
<protein>
    <submittedName>
        <fullName evidence="1">Uncharacterized protein</fullName>
    </submittedName>
</protein>
<dbReference type="EMBL" id="QWLN02005965">
    <property type="protein sequence ID" value="TEA36841.1"/>
    <property type="molecule type" value="Genomic_DNA"/>
</dbReference>